<feature type="compositionally biased region" description="Basic and acidic residues" evidence="1">
    <location>
        <begin position="78"/>
        <end position="96"/>
    </location>
</feature>
<reference evidence="2" key="1">
    <citation type="journal article" date="2023" name="G3 (Bethesda)">
        <title>A reference genome for the long-term kleptoplast-retaining sea slug Elysia crispata morphotype clarki.</title>
        <authorList>
            <person name="Eastman K.E."/>
            <person name="Pendleton A.L."/>
            <person name="Shaikh M.A."/>
            <person name="Suttiyut T."/>
            <person name="Ogas R."/>
            <person name="Tomko P."/>
            <person name="Gavelis G."/>
            <person name="Widhalm J.R."/>
            <person name="Wisecaver J.H."/>
        </authorList>
    </citation>
    <scope>NUCLEOTIDE SEQUENCE</scope>
    <source>
        <strain evidence="2">ECLA1</strain>
    </source>
</reference>
<keyword evidence="3" id="KW-1185">Reference proteome</keyword>
<protein>
    <submittedName>
        <fullName evidence="2">Uncharacterized protein</fullName>
    </submittedName>
</protein>
<comment type="caution">
    <text evidence="2">The sequence shown here is derived from an EMBL/GenBank/DDBJ whole genome shotgun (WGS) entry which is preliminary data.</text>
</comment>
<gene>
    <name evidence="2" type="ORF">RRG08_038561</name>
</gene>
<sequence length="96" mass="10416">MGLSSPWEPRQIAGTPEHHPAPPCTTQERKRGAQGSDCEGDCGVTPGPSDHKLQGKHGPSRQAKGLTVRGFPMLSGEADEKRSGESRRTDEKRKKK</sequence>
<organism evidence="2 3">
    <name type="scientific">Elysia crispata</name>
    <name type="common">lettuce slug</name>
    <dbReference type="NCBI Taxonomy" id="231223"/>
    <lineage>
        <taxon>Eukaryota</taxon>
        <taxon>Metazoa</taxon>
        <taxon>Spiralia</taxon>
        <taxon>Lophotrochozoa</taxon>
        <taxon>Mollusca</taxon>
        <taxon>Gastropoda</taxon>
        <taxon>Heterobranchia</taxon>
        <taxon>Euthyneura</taxon>
        <taxon>Panpulmonata</taxon>
        <taxon>Sacoglossa</taxon>
        <taxon>Placobranchoidea</taxon>
        <taxon>Plakobranchidae</taxon>
        <taxon>Elysia</taxon>
    </lineage>
</organism>
<dbReference type="Proteomes" id="UP001283361">
    <property type="component" value="Unassembled WGS sequence"/>
</dbReference>
<accession>A0AAE1CXV9</accession>
<evidence type="ECO:0000313" key="3">
    <source>
        <dbReference type="Proteomes" id="UP001283361"/>
    </source>
</evidence>
<evidence type="ECO:0000313" key="2">
    <source>
        <dbReference type="EMBL" id="KAK3744186.1"/>
    </source>
</evidence>
<name>A0AAE1CXV9_9GAST</name>
<dbReference type="AlphaFoldDB" id="A0AAE1CXV9"/>
<dbReference type="EMBL" id="JAWDGP010006272">
    <property type="protein sequence ID" value="KAK3744186.1"/>
    <property type="molecule type" value="Genomic_DNA"/>
</dbReference>
<evidence type="ECO:0000256" key="1">
    <source>
        <dbReference type="SAM" id="MobiDB-lite"/>
    </source>
</evidence>
<proteinExistence type="predicted"/>
<feature type="region of interest" description="Disordered" evidence="1">
    <location>
        <begin position="1"/>
        <end position="96"/>
    </location>
</feature>